<feature type="transmembrane region" description="Helical" evidence="6">
    <location>
        <begin position="20"/>
        <end position="40"/>
    </location>
</feature>
<evidence type="ECO:0000313" key="7">
    <source>
        <dbReference type="EMBL" id="WYY26499.1"/>
    </source>
</evidence>
<organism evidence="7 8">
    <name type="scientific">Ash yellows phytoplasma</name>
    <dbReference type="NCBI Taxonomy" id="35780"/>
    <lineage>
        <taxon>Bacteria</taxon>
        <taxon>Bacillati</taxon>
        <taxon>Mycoplasmatota</taxon>
        <taxon>Mollicutes</taxon>
        <taxon>Acholeplasmatales</taxon>
        <taxon>Acholeplasmataceae</taxon>
        <taxon>Candidatus Phytoplasma</taxon>
        <taxon>16SrVII (Ash yellows group)</taxon>
    </lineage>
</organism>
<accession>A0ABZ2U917</accession>
<dbReference type="Proteomes" id="UP001484199">
    <property type="component" value="Chromosome"/>
</dbReference>
<evidence type="ECO:0000256" key="5">
    <source>
        <dbReference type="ARBA" id="ARBA00023136"/>
    </source>
</evidence>
<proteinExistence type="predicted"/>
<feature type="transmembrane region" description="Helical" evidence="6">
    <location>
        <begin position="132"/>
        <end position="150"/>
    </location>
</feature>
<evidence type="ECO:0000313" key="8">
    <source>
        <dbReference type="Proteomes" id="UP001484199"/>
    </source>
</evidence>
<keyword evidence="5 6" id="KW-0472">Membrane</keyword>
<keyword evidence="8" id="KW-1185">Reference proteome</keyword>
<evidence type="ECO:0000256" key="3">
    <source>
        <dbReference type="ARBA" id="ARBA00022692"/>
    </source>
</evidence>
<keyword evidence="3 6" id="KW-0812">Transmembrane</keyword>
<sequence>MFNLLTILLGYKFFGKEFCQNTLLSAVLLTFCFFILNHYIGIDNRNKILLYFSILIENQSVLFMIYSILGGLFIGYTLSNIRNLGYNTGGMDILQKILKDIYGINFIMVLLCTDGIIIFLSSLVEDKKISNFFVRLFCSFLSLIIVGFIIEKRDVLNKKNI</sequence>
<dbReference type="EMBL" id="CP146843">
    <property type="protein sequence ID" value="WYY26499.1"/>
    <property type="molecule type" value="Genomic_DNA"/>
</dbReference>
<evidence type="ECO:0000256" key="4">
    <source>
        <dbReference type="ARBA" id="ARBA00022989"/>
    </source>
</evidence>
<comment type="subcellular location">
    <subcellularLocation>
        <location evidence="1">Cell membrane</location>
        <topology evidence="1">Multi-pass membrane protein</topology>
    </subcellularLocation>
</comment>
<name>A0ABZ2U917_ASHYP</name>
<dbReference type="PANTHER" id="PTHR33545:SF5">
    <property type="entry name" value="UPF0750 MEMBRANE PROTEIN YITT"/>
    <property type="match status" value="1"/>
</dbReference>
<feature type="transmembrane region" description="Helical" evidence="6">
    <location>
        <begin position="61"/>
        <end position="81"/>
    </location>
</feature>
<protein>
    <submittedName>
        <fullName evidence="7">YitT family protein</fullName>
    </submittedName>
</protein>
<dbReference type="Pfam" id="PF02588">
    <property type="entry name" value="YitT_membrane"/>
    <property type="match status" value="1"/>
</dbReference>
<reference evidence="7" key="1">
    <citation type="submission" date="2024-03" db="EMBL/GenBank/DDBJ databases">
        <title>The Complete Genome of 'Candidatus Phytoplasma fraxini' AshY1 from the Ash Yellows Group.</title>
        <authorList>
            <person name="Boehm J.W."/>
            <person name="Huettel B."/>
            <person name="Schneider B."/>
            <person name="Kube M."/>
        </authorList>
    </citation>
    <scope>NUCLEOTIDE SEQUENCE [LARGE SCALE GENOMIC DNA]</scope>
    <source>
        <strain evidence="7">AshY1</strain>
    </source>
</reference>
<dbReference type="InterPro" id="IPR051461">
    <property type="entry name" value="UPF0750_membrane"/>
</dbReference>
<dbReference type="InterPro" id="IPR003740">
    <property type="entry name" value="YitT"/>
</dbReference>
<keyword evidence="2" id="KW-1003">Cell membrane</keyword>
<evidence type="ECO:0000256" key="1">
    <source>
        <dbReference type="ARBA" id="ARBA00004651"/>
    </source>
</evidence>
<dbReference type="RefSeq" id="WP_341266401.1">
    <property type="nucleotide sequence ID" value="NZ_CP146843.1"/>
</dbReference>
<feature type="transmembrane region" description="Helical" evidence="6">
    <location>
        <begin position="101"/>
        <end position="120"/>
    </location>
</feature>
<evidence type="ECO:0000256" key="2">
    <source>
        <dbReference type="ARBA" id="ARBA00022475"/>
    </source>
</evidence>
<keyword evidence="4 6" id="KW-1133">Transmembrane helix</keyword>
<evidence type="ECO:0000256" key="6">
    <source>
        <dbReference type="SAM" id="Phobius"/>
    </source>
</evidence>
<gene>
    <name evidence="7" type="ORF">AshY1_03860</name>
</gene>
<dbReference type="PANTHER" id="PTHR33545">
    <property type="entry name" value="UPF0750 MEMBRANE PROTEIN YITT-RELATED"/>
    <property type="match status" value="1"/>
</dbReference>